<evidence type="ECO:0000259" key="2">
    <source>
        <dbReference type="Pfam" id="PF00135"/>
    </source>
</evidence>
<feature type="domain" description="Carboxylesterase type B" evidence="2">
    <location>
        <begin position="149"/>
        <end position="592"/>
    </location>
</feature>
<keyword evidence="1" id="KW-0732">Signal</keyword>
<proteinExistence type="predicted"/>
<dbReference type="Proteomes" id="UP001212841">
    <property type="component" value="Unassembled WGS sequence"/>
</dbReference>
<comment type="caution">
    <text evidence="3">The sequence shown here is derived from an EMBL/GenBank/DDBJ whole genome shotgun (WGS) entry which is preliminary data.</text>
</comment>
<feature type="chain" id="PRO_5041989026" description="Carboxylesterase type B domain-containing protein" evidence="1">
    <location>
        <begin position="19"/>
        <end position="653"/>
    </location>
</feature>
<dbReference type="SUPFAM" id="SSF53474">
    <property type="entry name" value="alpha/beta-Hydrolases"/>
    <property type="match status" value="1"/>
</dbReference>
<dbReference type="InterPro" id="IPR002018">
    <property type="entry name" value="CarbesteraseB"/>
</dbReference>
<dbReference type="InterPro" id="IPR029058">
    <property type="entry name" value="AB_hydrolase_fold"/>
</dbReference>
<dbReference type="Pfam" id="PF00135">
    <property type="entry name" value="COesterase"/>
    <property type="match status" value="1"/>
</dbReference>
<gene>
    <name evidence="3" type="ORF">HK097_009974</name>
</gene>
<name>A0AAD5X030_9FUNG</name>
<keyword evidence="4" id="KW-1185">Reference proteome</keyword>
<dbReference type="EMBL" id="JADGJD010000703">
    <property type="protein sequence ID" value="KAJ3049024.1"/>
    <property type="molecule type" value="Genomic_DNA"/>
</dbReference>
<evidence type="ECO:0000313" key="4">
    <source>
        <dbReference type="Proteomes" id="UP001212841"/>
    </source>
</evidence>
<organism evidence="3 4">
    <name type="scientific">Rhizophlyctis rosea</name>
    <dbReference type="NCBI Taxonomy" id="64517"/>
    <lineage>
        <taxon>Eukaryota</taxon>
        <taxon>Fungi</taxon>
        <taxon>Fungi incertae sedis</taxon>
        <taxon>Chytridiomycota</taxon>
        <taxon>Chytridiomycota incertae sedis</taxon>
        <taxon>Chytridiomycetes</taxon>
        <taxon>Rhizophlyctidales</taxon>
        <taxon>Rhizophlyctidaceae</taxon>
        <taxon>Rhizophlyctis</taxon>
    </lineage>
</organism>
<dbReference type="AlphaFoldDB" id="A0AAD5X030"/>
<reference evidence="3" key="1">
    <citation type="submission" date="2020-05" db="EMBL/GenBank/DDBJ databases">
        <title>Phylogenomic resolution of chytrid fungi.</title>
        <authorList>
            <person name="Stajich J.E."/>
            <person name="Amses K."/>
            <person name="Simmons R."/>
            <person name="Seto K."/>
            <person name="Myers J."/>
            <person name="Bonds A."/>
            <person name="Quandt C.A."/>
            <person name="Barry K."/>
            <person name="Liu P."/>
            <person name="Grigoriev I."/>
            <person name="Longcore J.E."/>
            <person name="James T.Y."/>
        </authorList>
    </citation>
    <scope>NUCLEOTIDE SEQUENCE</scope>
    <source>
        <strain evidence="3">JEL0318</strain>
    </source>
</reference>
<dbReference type="InterPro" id="IPR050309">
    <property type="entry name" value="Type-B_Carboxylest/Lipase"/>
</dbReference>
<dbReference type="Gene3D" id="3.40.50.1820">
    <property type="entry name" value="alpha/beta hydrolase"/>
    <property type="match status" value="1"/>
</dbReference>
<accession>A0AAD5X030</accession>
<protein>
    <recommendedName>
        <fullName evidence="2">Carboxylesterase type B domain-containing protein</fullName>
    </recommendedName>
</protein>
<dbReference type="PANTHER" id="PTHR11559">
    <property type="entry name" value="CARBOXYLESTERASE"/>
    <property type="match status" value="1"/>
</dbReference>
<evidence type="ECO:0000313" key="3">
    <source>
        <dbReference type="EMBL" id="KAJ3049024.1"/>
    </source>
</evidence>
<feature type="signal peptide" evidence="1">
    <location>
        <begin position="1"/>
        <end position="18"/>
    </location>
</feature>
<sequence length="653" mass="70633">MRATSAALVLGGLPAVLALAVPPAHKSVIVVTDNDYNTDPHTWLAIKDDRLPYSSARKICAEYDEDVATLPTSSLQSAALIALQKAGIEEAWISVPYKSCTAFNTKGKKGAVSTQPCSKNLPVLCNNNAFPTTRENLANGVEPSVKVTPPAGPILGGRDNYAFRFTGIPYASPPIGSRRFALPVLPPKFKTPFPALKYAPQCPAPYYSTPNVDPTHWDEDCLYINIHTPRVGTDSKLLPVLFWIHGGALVGGGIADLSDNLGNFVSRNQVVLVAVQYRLGMFGWLGDNKSVPQNLGLHDMVLALKWINQNIPYFSGDTSRVTIAGQSAGAYAVRALINTPSAKNLFHKAVVHSDIQFQYWSSGLASNITAKAMEGLGCDEVECLRGKSVQDILAAGAAGVGAFPLQTWGIVMPTLDGKLVDRQFYDSVKSGKFNKVPFINTNMNDDSGFAPLLTSPVTVEAAESFLTLVTGSADLAKMVTSVPYYKFNTSAEADNSLAFHRAFTNLMFACPARYLTKLMNKQGVPARVAEWRWGGPGPAKTQLCNYKDYWCHNDDLPILWGNNTLGGTTPSAIDRRVQRVVGDLWTAFGGSSPSELKKDKIAGIKWPVSDVEGSSGLVINKDMEEEVGDFADERCDEFDRAGAYSFLRGYATA</sequence>
<evidence type="ECO:0000256" key="1">
    <source>
        <dbReference type="SAM" id="SignalP"/>
    </source>
</evidence>